<feature type="domain" description="2Fe-2S ferredoxin-type" evidence="1">
    <location>
        <begin position="2"/>
        <end position="108"/>
    </location>
</feature>
<proteinExistence type="predicted"/>
<organism evidence="2">
    <name type="scientific">marine sediment metagenome</name>
    <dbReference type="NCBI Taxonomy" id="412755"/>
    <lineage>
        <taxon>unclassified sequences</taxon>
        <taxon>metagenomes</taxon>
        <taxon>ecological metagenomes</taxon>
    </lineage>
</organism>
<dbReference type="InterPro" id="IPR001041">
    <property type="entry name" value="2Fe-2S_ferredoxin-type"/>
</dbReference>
<dbReference type="InterPro" id="IPR036010">
    <property type="entry name" value="2Fe-2S_ferredoxin-like_sf"/>
</dbReference>
<sequence length="112" mass="12183">MESLSITINGIKVEAKQGDTILEASFNVGIYIPSLCAHPDLPTLVGMKPLECIYQINNQFKNDNTIESSDGHKGCQLCVVKLNGSEGLNTSCSTTVEQGMSIQTETLEIKEY</sequence>
<dbReference type="PROSITE" id="PS51085">
    <property type="entry name" value="2FE2S_FER_2"/>
    <property type="match status" value="1"/>
</dbReference>
<dbReference type="SUPFAM" id="SSF54292">
    <property type="entry name" value="2Fe-2S ferredoxin-like"/>
    <property type="match status" value="1"/>
</dbReference>
<dbReference type="Pfam" id="PF13510">
    <property type="entry name" value="Fer2_4"/>
    <property type="match status" value="2"/>
</dbReference>
<protein>
    <recommendedName>
        <fullName evidence="1">2Fe-2S ferredoxin-type domain-containing protein</fullName>
    </recommendedName>
</protein>
<evidence type="ECO:0000313" key="2">
    <source>
        <dbReference type="EMBL" id="KKL98294.1"/>
    </source>
</evidence>
<feature type="non-terminal residue" evidence="2">
    <location>
        <position position="112"/>
    </location>
</feature>
<dbReference type="GO" id="GO:0051536">
    <property type="term" value="F:iron-sulfur cluster binding"/>
    <property type="evidence" value="ECO:0007669"/>
    <property type="project" value="InterPro"/>
</dbReference>
<dbReference type="Gene3D" id="3.10.20.740">
    <property type="match status" value="1"/>
</dbReference>
<gene>
    <name evidence="2" type="ORF">LCGC14_1825840</name>
</gene>
<reference evidence="2" key="1">
    <citation type="journal article" date="2015" name="Nature">
        <title>Complex archaea that bridge the gap between prokaryotes and eukaryotes.</title>
        <authorList>
            <person name="Spang A."/>
            <person name="Saw J.H."/>
            <person name="Jorgensen S.L."/>
            <person name="Zaremba-Niedzwiedzka K."/>
            <person name="Martijn J."/>
            <person name="Lind A.E."/>
            <person name="van Eijk R."/>
            <person name="Schleper C."/>
            <person name="Guy L."/>
            <person name="Ettema T.J."/>
        </authorList>
    </citation>
    <scope>NUCLEOTIDE SEQUENCE</scope>
</reference>
<dbReference type="AlphaFoldDB" id="A0A0F9GHK1"/>
<name>A0A0F9GHK1_9ZZZZ</name>
<dbReference type="EMBL" id="LAZR01017957">
    <property type="protein sequence ID" value="KKL98294.1"/>
    <property type="molecule type" value="Genomic_DNA"/>
</dbReference>
<comment type="caution">
    <text evidence="2">The sequence shown here is derived from an EMBL/GenBank/DDBJ whole genome shotgun (WGS) entry which is preliminary data.</text>
</comment>
<accession>A0A0F9GHK1</accession>
<evidence type="ECO:0000259" key="1">
    <source>
        <dbReference type="PROSITE" id="PS51085"/>
    </source>
</evidence>